<dbReference type="EMBL" id="QKYT01000014">
    <property type="protein sequence ID" value="RIA98516.1"/>
    <property type="molecule type" value="Genomic_DNA"/>
</dbReference>
<keyword evidence="3" id="KW-1185">Reference proteome</keyword>
<evidence type="ECO:0000313" key="2">
    <source>
        <dbReference type="EMBL" id="RIA98516.1"/>
    </source>
</evidence>
<keyword evidence="1" id="KW-1133">Transmembrane helix</keyword>
<protein>
    <submittedName>
        <fullName evidence="2">Uncharacterized protein</fullName>
    </submittedName>
</protein>
<sequence length="155" mass="17527">MSRRTLARTIIFFVATFLMLYALTIAAISFRGLNITAFHLSQPLLIGYGIFWLIVAPSGLWGIFGSIQNNSELFNRYLRDHWFSSALISTVDIVKIVFSFTMKDNSIQKCLASTDRSDISIENCHKKVDFSQKAGLVLFGIQGSFLLQTSFTKER</sequence>
<organism evidence="2 3">
    <name type="scientific">Glomus cerebriforme</name>
    <dbReference type="NCBI Taxonomy" id="658196"/>
    <lineage>
        <taxon>Eukaryota</taxon>
        <taxon>Fungi</taxon>
        <taxon>Fungi incertae sedis</taxon>
        <taxon>Mucoromycota</taxon>
        <taxon>Glomeromycotina</taxon>
        <taxon>Glomeromycetes</taxon>
        <taxon>Glomerales</taxon>
        <taxon>Glomeraceae</taxon>
        <taxon>Glomus</taxon>
    </lineage>
</organism>
<feature type="transmembrane region" description="Helical" evidence="1">
    <location>
        <begin position="12"/>
        <end position="33"/>
    </location>
</feature>
<reference evidence="2 3" key="1">
    <citation type="submission" date="2018-06" db="EMBL/GenBank/DDBJ databases">
        <title>Comparative genomics reveals the genomic features of Rhizophagus irregularis, R. cerebriforme, R. diaphanum and Gigaspora rosea, and their symbiotic lifestyle signature.</title>
        <authorList>
            <person name="Morin E."/>
            <person name="San Clemente H."/>
            <person name="Chen E.C.H."/>
            <person name="De La Providencia I."/>
            <person name="Hainaut M."/>
            <person name="Kuo A."/>
            <person name="Kohler A."/>
            <person name="Murat C."/>
            <person name="Tang N."/>
            <person name="Roy S."/>
            <person name="Loubradou J."/>
            <person name="Henrissat B."/>
            <person name="Grigoriev I.V."/>
            <person name="Corradi N."/>
            <person name="Roux C."/>
            <person name="Martin F.M."/>
        </authorList>
    </citation>
    <scope>NUCLEOTIDE SEQUENCE [LARGE SCALE GENOMIC DNA]</scope>
    <source>
        <strain evidence="2 3">DAOM 227022</strain>
    </source>
</reference>
<evidence type="ECO:0000313" key="3">
    <source>
        <dbReference type="Proteomes" id="UP000265703"/>
    </source>
</evidence>
<name>A0A397TNN4_9GLOM</name>
<keyword evidence="1" id="KW-0472">Membrane</keyword>
<accession>A0A397TNN4</accession>
<proteinExistence type="predicted"/>
<dbReference type="Proteomes" id="UP000265703">
    <property type="component" value="Unassembled WGS sequence"/>
</dbReference>
<evidence type="ECO:0000256" key="1">
    <source>
        <dbReference type="SAM" id="Phobius"/>
    </source>
</evidence>
<feature type="transmembrane region" description="Helical" evidence="1">
    <location>
        <begin position="45"/>
        <end position="67"/>
    </location>
</feature>
<comment type="caution">
    <text evidence="2">The sequence shown here is derived from an EMBL/GenBank/DDBJ whole genome shotgun (WGS) entry which is preliminary data.</text>
</comment>
<gene>
    <name evidence="2" type="ORF">C1645_95845</name>
</gene>
<keyword evidence="1" id="KW-0812">Transmembrane</keyword>
<dbReference type="AlphaFoldDB" id="A0A397TNN4"/>
<dbReference type="OrthoDB" id="2396407at2759"/>